<dbReference type="HOGENOM" id="CLU_3201537_0_0_11"/>
<dbReference type="AlphaFoldDB" id="U2QRV4"/>
<protein>
    <submittedName>
        <fullName evidence="1">Uncharacterized protein</fullName>
    </submittedName>
</protein>
<evidence type="ECO:0000313" key="1">
    <source>
        <dbReference type="EMBL" id="ERK65670.1"/>
    </source>
</evidence>
<gene>
    <name evidence="1" type="ORF">N136_04779</name>
</gene>
<comment type="caution">
    <text evidence="1">The sequence shown here is derived from an EMBL/GenBank/DDBJ whole genome shotgun (WGS) entry which is preliminary data.</text>
</comment>
<proteinExistence type="predicted"/>
<name>U2QRV4_LEIAQ</name>
<dbReference type="Proteomes" id="UP000016605">
    <property type="component" value="Unassembled WGS sequence"/>
</dbReference>
<reference evidence="1 2" key="1">
    <citation type="submission" date="2013-08" db="EMBL/GenBank/DDBJ databases">
        <authorList>
            <person name="Weinstock G."/>
            <person name="Sodergren E."/>
            <person name="Wylie T."/>
            <person name="Fulton L."/>
            <person name="Fulton R."/>
            <person name="Fronick C."/>
            <person name="O'Laughlin M."/>
            <person name="Godfrey J."/>
            <person name="Miner T."/>
            <person name="Herter B."/>
            <person name="Appelbaum E."/>
            <person name="Cordes M."/>
            <person name="Lek S."/>
            <person name="Wollam A."/>
            <person name="Pepin K.H."/>
            <person name="Palsikar V.B."/>
            <person name="Mitreva M."/>
            <person name="Wilson R.K."/>
        </authorList>
    </citation>
    <scope>NUCLEOTIDE SEQUENCE [LARGE SCALE GENOMIC DNA]</scope>
    <source>
        <strain evidence="1 2">ATCC 14665</strain>
    </source>
</reference>
<evidence type="ECO:0000313" key="2">
    <source>
        <dbReference type="Proteomes" id="UP000016605"/>
    </source>
</evidence>
<sequence length="45" mass="4882">MVVEDPQRGARHIVACVPASAFDPAHDPTIVNTVQVNSVQVRIRS</sequence>
<accession>U2QRV4</accession>
<organism evidence="1 2">
    <name type="scientific">Leifsonia aquatica ATCC 14665</name>
    <dbReference type="NCBI Taxonomy" id="1358026"/>
    <lineage>
        <taxon>Bacteria</taxon>
        <taxon>Bacillati</taxon>
        <taxon>Actinomycetota</taxon>
        <taxon>Actinomycetes</taxon>
        <taxon>Micrococcales</taxon>
        <taxon>Microbacteriaceae</taxon>
        <taxon>Leifsonia</taxon>
    </lineage>
</organism>
<dbReference type="EMBL" id="AWVQ01000906">
    <property type="protein sequence ID" value="ERK65670.1"/>
    <property type="molecule type" value="Genomic_DNA"/>
</dbReference>